<dbReference type="OrthoDB" id="3457164at2"/>
<feature type="domain" description="Luciferase-like" evidence="2">
    <location>
        <begin position="8"/>
        <end position="316"/>
    </location>
</feature>
<gene>
    <name evidence="3" type="ORF">EIL87_04915</name>
</gene>
<protein>
    <submittedName>
        <fullName evidence="3">LLM class flavin-dependent oxidoreductase</fullName>
    </submittedName>
</protein>
<keyword evidence="1" id="KW-0560">Oxidoreductase</keyword>
<accession>A0A426K0I5</accession>
<dbReference type="InterPro" id="IPR036661">
    <property type="entry name" value="Luciferase-like_sf"/>
</dbReference>
<evidence type="ECO:0000313" key="3">
    <source>
        <dbReference type="EMBL" id="RRO18858.1"/>
    </source>
</evidence>
<dbReference type="InterPro" id="IPR050564">
    <property type="entry name" value="F420-G6PD/mer"/>
</dbReference>
<organism evidence="3 4">
    <name type="scientific">Saccharopolyspora rhizosphaerae</name>
    <dbReference type="NCBI Taxonomy" id="2492662"/>
    <lineage>
        <taxon>Bacteria</taxon>
        <taxon>Bacillati</taxon>
        <taxon>Actinomycetota</taxon>
        <taxon>Actinomycetes</taxon>
        <taxon>Pseudonocardiales</taxon>
        <taxon>Pseudonocardiaceae</taxon>
        <taxon>Saccharopolyspora</taxon>
    </lineage>
</organism>
<dbReference type="CDD" id="cd01097">
    <property type="entry name" value="Tetrahydromethanopterin_reductase"/>
    <property type="match status" value="1"/>
</dbReference>
<evidence type="ECO:0000313" key="4">
    <source>
        <dbReference type="Proteomes" id="UP000274515"/>
    </source>
</evidence>
<dbReference type="PANTHER" id="PTHR43244:SF1">
    <property type="entry name" value="5,10-METHYLENETETRAHYDROMETHANOPTERIN REDUCTASE"/>
    <property type="match status" value="1"/>
</dbReference>
<dbReference type="EMBL" id="RSAA01000005">
    <property type="protein sequence ID" value="RRO18858.1"/>
    <property type="molecule type" value="Genomic_DNA"/>
</dbReference>
<evidence type="ECO:0000259" key="2">
    <source>
        <dbReference type="Pfam" id="PF00296"/>
    </source>
</evidence>
<comment type="caution">
    <text evidence="3">The sequence shown here is derived from an EMBL/GenBank/DDBJ whole genome shotgun (WGS) entry which is preliminary data.</text>
</comment>
<reference evidence="3 4" key="1">
    <citation type="submission" date="2018-11" db="EMBL/GenBank/DDBJ databases">
        <title>Saccharopolyspora rhizosphaerae sp. nov., an actinomycete isolated from rhizosphere soil in Thailand.</title>
        <authorList>
            <person name="Intra B."/>
            <person name="Euanorasetr J."/>
            <person name="Take A."/>
            <person name="Inahashi Y."/>
            <person name="Mori M."/>
            <person name="Panbangred W."/>
            <person name="Matsumoto A."/>
        </authorList>
    </citation>
    <scope>NUCLEOTIDE SEQUENCE [LARGE SCALE GENOMIC DNA]</scope>
    <source>
        <strain evidence="3 4">H219</strain>
    </source>
</reference>
<dbReference type="InterPro" id="IPR011251">
    <property type="entry name" value="Luciferase-like_dom"/>
</dbReference>
<sequence>MRTATTIEASAGNWHENLEFVREAEKLGLDMCWVAEAWGSDAPTTLGHLAASTDTILLGSGIMQLGTRTPVAIAQAAMSLAHLSGGRFHLGLGASGPQVVEGLHGVDFARPLSRMRETVEIVRQVFAGEKVEHSGEHFTIPRPGESRPMRVSIPPVEVPVHLATLSPKMLELTGEIADGWLGTSFVPEGADAYFGHLDAGLAKAGRTRDQLDICQGAEVAFAPDPAELSELVAERKRGLAFSLGGMGTATTNFYHRAYARQGWSEAAEAVRERWQAGDREGAAALVTDEMVLATTLIGTEEVVRERLRVWRDTGVTTLRLYPAGDTLDERLTTLARALDLVRGLDTQAV</sequence>
<dbReference type="Gene3D" id="3.20.20.30">
    <property type="entry name" value="Luciferase-like domain"/>
    <property type="match status" value="1"/>
</dbReference>
<dbReference type="GO" id="GO:0016705">
    <property type="term" value="F:oxidoreductase activity, acting on paired donors, with incorporation or reduction of molecular oxygen"/>
    <property type="evidence" value="ECO:0007669"/>
    <property type="project" value="InterPro"/>
</dbReference>
<dbReference type="SUPFAM" id="SSF51679">
    <property type="entry name" value="Bacterial luciferase-like"/>
    <property type="match status" value="1"/>
</dbReference>
<name>A0A426K0I5_9PSEU</name>
<evidence type="ECO:0000256" key="1">
    <source>
        <dbReference type="ARBA" id="ARBA00023002"/>
    </source>
</evidence>
<proteinExistence type="predicted"/>
<keyword evidence="4" id="KW-1185">Reference proteome</keyword>
<dbReference type="RefSeq" id="WP_125088966.1">
    <property type="nucleotide sequence ID" value="NZ_RSAA01000005.1"/>
</dbReference>
<dbReference type="Proteomes" id="UP000274515">
    <property type="component" value="Unassembled WGS sequence"/>
</dbReference>
<dbReference type="PANTHER" id="PTHR43244">
    <property type="match status" value="1"/>
</dbReference>
<dbReference type="Pfam" id="PF00296">
    <property type="entry name" value="Bac_luciferase"/>
    <property type="match status" value="1"/>
</dbReference>
<dbReference type="AlphaFoldDB" id="A0A426K0I5"/>